<name>A0A067GSL6_CITSI</name>
<reference evidence="1 2" key="1">
    <citation type="submission" date="2014-04" db="EMBL/GenBank/DDBJ databases">
        <authorList>
            <consortium name="International Citrus Genome Consortium"/>
            <person name="Gmitter F."/>
            <person name="Chen C."/>
            <person name="Farmerie W."/>
            <person name="Harkins T."/>
            <person name="Desany B."/>
            <person name="Mohiuddin M."/>
            <person name="Kodira C."/>
            <person name="Borodovsky M."/>
            <person name="Lomsadze A."/>
            <person name="Burns P."/>
            <person name="Jenkins J."/>
            <person name="Prochnik S."/>
            <person name="Shu S."/>
            <person name="Chapman J."/>
            <person name="Pitluck S."/>
            <person name="Schmutz J."/>
            <person name="Rokhsar D."/>
        </authorList>
    </citation>
    <scope>NUCLEOTIDE SEQUENCE</scope>
</reference>
<accession>A0A067GSL6</accession>
<proteinExistence type="predicted"/>
<evidence type="ECO:0000313" key="1">
    <source>
        <dbReference type="EMBL" id="KDO78447.1"/>
    </source>
</evidence>
<dbReference type="AlphaFoldDB" id="A0A067GSL6"/>
<evidence type="ECO:0000313" key="2">
    <source>
        <dbReference type="Proteomes" id="UP000027120"/>
    </source>
</evidence>
<keyword evidence="2" id="KW-1185">Reference proteome</keyword>
<dbReference type="EMBL" id="KK784879">
    <property type="protein sequence ID" value="KDO78447.1"/>
    <property type="molecule type" value="Genomic_DNA"/>
</dbReference>
<dbReference type="Proteomes" id="UP000027120">
    <property type="component" value="Unassembled WGS sequence"/>
</dbReference>
<protein>
    <submittedName>
        <fullName evidence="1">Uncharacterized protein</fullName>
    </submittedName>
</protein>
<gene>
    <name evidence="1" type="ORF">CISIN_1g043375mg</name>
</gene>
<organism evidence="1 2">
    <name type="scientific">Citrus sinensis</name>
    <name type="common">Sweet orange</name>
    <name type="synonym">Citrus aurantium var. sinensis</name>
    <dbReference type="NCBI Taxonomy" id="2711"/>
    <lineage>
        <taxon>Eukaryota</taxon>
        <taxon>Viridiplantae</taxon>
        <taxon>Streptophyta</taxon>
        <taxon>Embryophyta</taxon>
        <taxon>Tracheophyta</taxon>
        <taxon>Spermatophyta</taxon>
        <taxon>Magnoliopsida</taxon>
        <taxon>eudicotyledons</taxon>
        <taxon>Gunneridae</taxon>
        <taxon>Pentapetalae</taxon>
        <taxon>rosids</taxon>
        <taxon>malvids</taxon>
        <taxon>Sapindales</taxon>
        <taxon>Rutaceae</taxon>
        <taxon>Aurantioideae</taxon>
        <taxon>Citrus</taxon>
    </lineage>
</organism>
<dbReference type="STRING" id="2711.A0A067GSL6"/>
<feature type="non-terminal residue" evidence="1">
    <location>
        <position position="1"/>
    </location>
</feature>
<sequence>HPSTPVNLRAAAETEDEVESRLLLDVVIHQGAPVLKLLSGEDQPLLVWWNPFLVLNLSLDIVDRVEALHLESDGLAGQSFHKDLHLLIINSFKEGIHNFNDQFGTNCYKKGKLSKNLAKKGKSYEVDDGERVNQIGGET</sequence>